<name>A0A0A8Z980_ARUDO</name>
<accession>A0A0A8Z980</accession>
<organism evidence="1">
    <name type="scientific">Arundo donax</name>
    <name type="common">Giant reed</name>
    <name type="synonym">Donax arundinaceus</name>
    <dbReference type="NCBI Taxonomy" id="35708"/>
    <lineage>
        <taxon>Eukaryota</taxon>
        <taxon>Viridiplantae</taxon>
        <taxon>Streptophyta</taxon>
        <taxon>Embryophyta</taxon>
        <taxon>Tracheophyta</taxon>
        <taxon>Spermatophyta</taxon>
        <taxon>Magnoliopsida</taxon>
        <taxon>Liliopsida</taxon>
        <taxon>Poales</taxon>
        <taxon>Poaceae</taxon>
        <taxon>PACMAD clade</taxon>
        <taxon>Arundinoideae</taxon>
        <taxon>Arundineae</taxon>
        <taxon>Arundo</taxon>
    </lineage>
</organism>
<dbReference type="AlphaFoldDB" id="A0A0A8Z980"/>
<reference evidence="1" key="1">
    <citation type="submission" date="2014-09" db="EMBL/GenBank/DDBJ databases">
        <authorList>
            <person name="Magalhaes I.L.F."/>
            <person name="Oliveira U."/>
            <person name="Santos F.R."/>
            <person name="Vidigal T.H.D.A."/>
            <person name="Brescovit A.D."/>
            <person name="Santos A.J."/>
        </authorList>
    </citation>
    <scope>NUCLEOTIDE SEQUENCE</scope>
    <source>
        <tissue evidence="1">Shoot tissue taken approximately 20 cm above the soil surface</tissue>
    </source>
</reference>
<proteinExistence type="predicted"/>
<protein>
    <submittedName>
        <fullName evidence="1">Uncharacterized protein</fullName>
    </submittedName>
</protein>
<dbReference type="EMBL" id="GBRH01264615">
    <property type="protein sequence ID" value="JAD33280.1"/>
    <property type="molecule type" value="Transcribed_RNA"/>
</dbReference>
<sequence length="48" mass="5300">MTSIFSEVMSTVSLSKAGTQKNILEVRWSILPHGYCTFHSCIFSSTSS</sequence>
<evidence type="ECO:0000313" key="1">
    <source>
        <dbReference type="EMBL" id="JAD33280.1"/>
    </source>
</evidence>
<reference evidence="1" key="2">
    <citation type="journal article" date="2015" name="Data Brief">
        <title>Shoot transcriptome of the giant reed, Arundo donax.</title>
        <authorList>
            <person name="Barrero R.A."/>
            <person name="Guerrero F.D."/>
            <person name="Moolhuijzen P."/>
            <person name="Goolsby J.A."/>
            <person name="Tidwell J."/>
            <person name="Bellgard S.E."/>
            <person name="Bellgard M.I."/>
        </authorList>
    </citation>
    <scope>NUCLEOTIDE SEQUENCE</scope>
    <source>
        <tissue evidence="1">Shoot tissue taken approximately 20 cm above the soil surface</tissue>
    </source>
</reference>